<dbReference type="Gene3D" id="3.30.300.350">
    <property type="entry name" value="GTP-binding protein OBG, C-terminal domain"/>
    <property type="match status" value="1"/>
</dbReference>
<dbReference type="InterPro" id="IPR014100">
    <property type="entry name" value="GTP-bd_Obg/CgtA"/>
</dbReference>
<evidence type="ECO:0000256" key="7">
    <source>
        <dbReference type="ARBA" id="ARBA00022842"/>
    </source>
</evidence>
<evidence type="ECO:0000256" key="1">
    <source>
        <dbReference type="ARBA" id="ARBA00001946"/>
    </source>
</evidence>
<dbReference type="NCBIfam" id="TIGR00231">
    <property type="entry name" value="small_GTP"/>
    <property type="match status" value="1"/>
</dbReference>
<evidence type="ECO:0000256" key="6">
    <source>
        <dbReference type="ARBA" id="ARBA00022801"/>
    </source>
</evidence>
<dbReference type="HAMAP" id="MF_01454">
    <property type="entry name" value="GTPase_Obg"/>
    <property type="match status" value="1"/>
</dbReference>
<dbReference type="Gene3D" id="3.40.50.300">
    <property type="entry name" value="P-loop containing nucleotide triphosphate hydrolases"/>
    <property type="match status" value="1"/>
</dbReference>
<comment type="subcellular location">
    <subcellularLocation>
        <location evidence="9">Cytoplasm</location>
    </subcellularLocation>
</comment>
<dbReference type="InterPro" id="IPR015349">
    <property type="entry name" value="OCT_dom"/>
</dbReference>
<dbReference type="InterPro" id="IPR031167">
    <property type="entry name" value="G_OBG"/>
</dbReference>
<dbReference type="Pfam" id="PF09269">
    <property type="entry name" value="DUF1967"/>
    <property type="match status" value="1"/>
</dbReference>
<keyword evidence="6 9" id="KW-0378">Hydrolase</keyword>
<comment type="subunit">
    <text evidence="9">Monomer.</text>
</comment>
<evidence type="ECO:0000313" key="14">
    <source>
        <dbReference type="Proteomes" id="UP000000940"/>
    </source>
</evidence>
<evidence type="ECO:0000256" key="2">
    <source>
        <dbReference type="ARBA" id="ARBA00007699"/>
    </source>
</evidence>
<dbReference type="InterPro" id="IPR006074">
    <property type="entry name" value="GTP1-OBG_CS"/>
</dbReference>
<protein>
    <recommendedName>
        <fullName evidence="9">GTPase Obg</fullName>
        <ecNumber evidence="9">3.6.5.-</ecNumber>
    </recommendedName>
    <alternativeName>
        <fullName evidence="9">GTP-binding protein Obg</fullName>
    </alternativeName>
</protein>
<keyword evidence="5 9" id="KW-0547">Nucleotide-binding</keyword>
<dbReference type="PROSITE" id="PS00905">
    <property type="entry name" value="GTP1_OBG"/>
    <property type="match status" value="1"/>
</dbReference>
<dbReference type="EMBL" id="CP001839">
    <property type="protein sequence ID" value="ADA66823.1"/>
    <property type="molecule type" value="Genomic_DNA"/>
</dbReference>
<dbReference type="GO" id="GO:0003924">
    <property type="term" value="F:GTPase activity"/>
    <property type="evidence" value="ECO:0007669"/>
    <property type="project" value="UniProtKB-UniRule"/>
</dbReference>
<keyword evidence="8 9" id="KW-0342">GTP-binding</keyword>
<keyword evidence="4 9" id="KW-0479">Metal-binding</keyword>
<feature type="domain" description="OBG-type G" evidence="10">
    <location>
        <begin position="165"/>
        <end position="335"/>
    </location>
</feature>
<dbReference type="NCBIfam" id="TIGR02729">
    <property type="entry name" value="Obg_CgtA"/>
    <property type="match status" value="1"/>
</dbReference>
<dbReference type="InterPro" id="IPR027417">
    <property type="entry name" value="P-loop_NTPase"/>
</dbReference>
<dbReference type="SUPFAM" id="SSF102741">
    <property type="entry name" value="Obg GTP-binding protein C-terminal domain"/>
    <property type="match status" value="1"/>
</dbReference>
<dbReference type="Pfam" id="PF01926">
    <property type="entry name" value="MMR_HSR1"/>
    <property type="match status" value="1"/>
</dbReference>
<dbReference type="InterPro" id="IPR036726">
    <property type="entry name" value="GTP1_OBG_dom_sf"/>
</dbReference>
<evidence type="ECO:0000259" key="12">
    <source>
        <dbReference type="PROSITE" id="PS51883"/>
    </source>
</evidence>
<dbReference type="KEGG" id="tnp:Tnap_0728"/>
<dbReference type="EC" id="3.6.5.-" evidence="9"/>
<dbReference type="CDD" id="cd01898">
    <property type="entry name" value="Obg"/>
    <property type="match status" value="1"/>
</dbReference>
<dbReference type="InterPro" id="IPR045086">
    <property type="entry name" value="OBG_GTPase"/>
</dbReference>
<comment type="similarity">
    <text evidence="2 9">Belongs to the TRAFAC class OBG-HflX-like GTPase superfamily. OBG GTPase family.</text>
</comment>
<dbReference type="InterPro" id="IPR006169">
    <property type="entry name" value="GTP1_OBG_dom"/>
</dbReference>
<feature type="binding site" evidence="9">
    <location>
        <begin position="217"/>
        <end position="220"/>
    </location>
    <ligand>
        <name>GTP</name>
        <dbReference type="ChEBI" id="CHEBI:37565"/>
    </ligand>
</feature>
<feature type="binding site" evidence="9">
    <location>
        <begin position="196"/>
        <end position="200"/>
    </location>
    <ligand>
        <name>GTP</name>
        <dbReference type="ChEBI" id="CHEBI:37565"/>
    </ligand>
</feature>
<gene>
    <name evidence="9" type="primary">obg</name>
    <name evidence="13" type="ordered locus">Tnap_0728</name>
</gene>
<dbReference type="SUPFAM" id="SSF52540">
    <property type="entry name" value="P-loop containing nucleoside triphosphate hydrolases"/>
    <property type="match status" value="1"/>
</dbReference>
<feature type="domain" description="Obg" evidence="12">
    <location>
        <begin position="6"/>
        <end position="164"/>
    </location>
</feature>
<dbReference type="NCBIfam" id="NF008954">
    <property type="entry name" value="PRK12296.1"/>
    <property type="match status" value="1"/>
</dbReference>
<dbReference type="Pfam" id="PF01018">
    <property type="entry name" value="GTP1_OBG"/>
    <property type="match status" value="1"/>
</dbReference>
<dbReference type="PANTHER" id="PTHR11702">
    <property type="entry name" value="DEVELOPMENTALLY REGULATED GTP-BINDING PROTEIN-RELATED"/>
    <property type="match status" value="1"/>
</dbReference>
<dbReference type="PROSITE" id="PS51881">
    <property type="entry name" value="OCT"/>
    <property type="match status" value="1"/>
</dbReference>
<keyword evidence="14" id="KW-1185">Reference proteome</keyword>
<keyword evidence="3 9" id="KW-0963">Cytoplasm</keyword>
<dbReference type="RefSeq" id="WP_011943412.1">
    <property type="nucleotide sequence ID" value="NC_013642.1"/>
</dbReference>
<dbReference type="GO" id="GO:0005737">
    <property type="term" value="C:cytoplasm"/>
    <property type="evidence" value="ECO:0007669"/>
    <property type="project" value="UniProtKB-SubCell"/>
</dbReference>
<dbReference type="PIRSF" id="PIRSF002401">
    <property type="entry name" value="GTP_bd_Obg/CgtA"/>
    <property type="match status" value="1"/>
</dbReference>
<dbReference type="PANTHER" id="PTHR11702:SF31">
    <property type="entry name" value="MITOCHONDRIAL RIBOSOME-ASSOCIATED GTPASE 2"/>
    <property type="match status" value="1"/>
</dbReference>
<dbReference type="GO" id="GO:0005525">
    <property type="term" value="F:GTP binding"/>
    <property type="evidence" value="ECO:0007669"/>
    <property type="project" value="UniProtKB-UniRule"/>
</dbReference>
<feature type="binding site" evidence="9">
    <location>
        <begin position="287"/>
        <end position="290"/>
    </location>
    <ligand>
        <name>GTP</name>
        <dbReference type="ChEBI" id="CHEBI:37565"/>
    </ligand>
</feature>
<feature type="binding site" evidence="9">
    <location>
        <begin position="171"/>
        <end position="178"/>
    </location>
    <ligand>
        <name>GTP</name>
        <dbReference type="ChEBI" id="CHEBI:37565"/>
    </ligand>
</feature>
<proteinExistence type="inferred from homology"/>
<dbReference type="Proteomes" id="UP000000940">
    <property type="component" value="Chromosome"/>
</dbReference>
<evidence type="ECO:0000256" key="9">
    <source>
        <dbReference type="HAMAP-Rule" id="MF_01454"/>
    </source>
</evidence>
<dbReference type="FunFam" id="2.70.210.12:FF:000001">
    <property type="entry name" value="GTPase Obg"/>
    <property type="match status" value="1"/>
</dbReference>
<feature type="binding site" evidence="9">
    <location>
        <position position="178"/>
    </location>
    <ligand>
        <name>Mg(2+)</name>
        <dbReference type="ChEBI" id="CHEBI:18420"/>
    </ligand>
</feature>
<dbReference type="SMR" id="D2C787"/>
<dbReference type="InterPro" id="IPR005225">
    <property type="entry name" value="Small_GTP-bd"/>
</dbReference>
<organism evidence="13 14">
    <name type="scientific">Thermotoga petrophila (strain ATCC BAA-489 / DSM 13996 / JCM 10882 / RKU-10)</name>
    <name type="common">Thermotoga naphthophila</name>
    <dbReference type="NCBI Taxonomy" id="590168"/>
    <lineage>
        <taxon>Bacteria</taxon>
        <taxon>Thermotogati</taxon>
        <taxon>Thermotogota</taxon>
        <taxon>Thermotogae</taxon>
        <taxon>Thermotogales</taxon>
        <taxon>Thermotogaceae</taxon>
        <taxon>Thermotoga</taxon>
    </lineage>
</organism>
<evidence type="ECO:0000313" key="13">
    <source>
        <dbReference type="EMBL" id="ADA66823.1"/>
    </source>
</evidence>
<sequence>MNIERADFVDRVKIFVKAGDGGNGCVSFRREKYVPKGGPDGGDGGDGGFVFLRANPSVSTLIEFVNKRKFVAENGKHGMGKKMKGRNGKDLFIDVPVGTVVKDAVTGEIIADLNEPGKIVCVARGGKGGRGNAHFATSTKQAPLIAERGEKGESRWLELELKILADVGLVGYPNVGKSSLISRISNARPKIANYPFTTLIPNLGVVKYDDFSFVVADIPGLIEGASEGVGLGNVFLRHVERCYLIAHVIDVSGYEREDPVRDYFVIREEMKKYSPFLLEKPEIVVANKIDLIGKEELEKILKRLRDATDREVIPVSAVTGEGIDLLVSKLASIVREMKVEKPERKEERFVKPSPVWRRLPEKFHLEVVKEDEGYWVVEGENLRVWIERFDLNQRDARLMLLQVLEKNGLNNKLKEAGVKEGDVVRIGDFEFEYRE</sequence>
<name>D2C787_THEP2</name>
<dbReference type="NCBIfam" id="NF008956">
    <property type="entry name" value="PRK12299.1"/>
    <property type="match status" value="1"/>
</dbReference>
<dbReference type="InterPro" id="IPR036346">
    <property type="entry name" value="GTP-bd_prot_GTP1/OBG_C_sf"/>
</dbReference>
<feature type="binding site" evidence="9">
    <location>
        <position position="198"/>
    </location>
    <ligand>
        <name>Mg(2+)</name>
        <dbReference type="ChEBI" id="CHEBI:18420"/>
    </ligand>
</feature>
<accession>D2C787</accession>
<feature type="binding site" evidence="9">
    <location>
        <begin position="316"/>
        <end position="318"/>
    </location>
    <ligand>
        <name>GTP</name>
        <dbReference type="ChEBI" id="CHEBI:37565"/>
    </ligand>
</feature>
<evidence type="ECO:0000256" key="3">
    <source>
        <dbReference type="ARBA" id="ARBA00022490"/>
    </source>
</evidence>
<dbReference type="SUPFAM" id="SSF82051">
    <property type="entry name" value="Obg GTP-binding protein N-terminal domain"/>
    <property type="match status" value="1"/>
</dbReference>
<dbReference type="PROSITE" id="PS51710">
    <property type="entry name" value="G_OBG"/>
    <property type="match status" value="1"/>
</dbReference>
<dbReference type="GO" id="GO:0042254">
    <property type="term" value="P:ribosome biogenesis"/>
    <property type="evidence" value="ECO:0007669"/>
    <property type="project" value="UniProtKB-UniRule"/>
</dbReference>
<dbReference type="AlphaFoldDB" id="D2C787"/>
<comment type="function">
    <text evidence="9">An essential GTPase which binds GTP, GDP and possibly (p)ppGpp with moderate affinity, with high nucleotide exchange rates and a fairly low GTP hydrolysis rate. Plays a role in control of the cell cycle, stress response, ribosome biogenesis and in those bacteria that undergo differentiation, in morphogenesis control.</text>
</comment>
<feature type="domain" description="OCT" evidence="11">
    <location>
        <begin position="357"/>
        <end position="435"/>
    </location>
</feature>
<dbReference type="NCBIfam" id="NF008955">
    <property type="entry name" value="PRK12297.1"/>
    <property type="match status" value="1"/>
</dbReference>
<dbReference type="PROSITE" id="PS51883">
    <property type="entry name" value="OBG"/>
    <property type="match status" value="1"/>
</dbReference>
<evidence type="ECO:0000259" key="10">
    <source>
        <dbReference type="PROSITE" id="PS51710"/>
    </source>
</evidence>
<dbReference type="Gene3D" id="2.70.210.12">
    <property type="entry name" value="GTP1/OBG domain"/>
    <property type="match status" value="1"/>
</dbReference>
<dbReference type="PRINTS" id="PR00326">
    <property type="entry name" value="GTP1OBG"/>
</dbReference>
<evidence type="ECO:0000259" key="11">
    <source>
        <dbReference type="PROSITE" id="PS51881"/>
    </source>
</evidence>
<evidence type="ECO:0000256" key="8">
    <source>
        <dbReference type="ARBA" id="ARBA00023134"/>
    </source>
</evidence>
<dbReference type="NCBIfam" id="TIGR03595">
    <property type="entry name" value="Obg_CgtA_exten"/>
    <property type="match status" value="1"/>
</dbReference>
<dbReference type="GO" id="GO:0000287">
    <property type="term" value="F:magnesium ion binding"/>
    <property type="evidence" value="ECO:0007669"/>
    <property type="project" value="InterPro"/>
</dbReference>
<keyword evidence="7 9" id="KW-0460">Magnesium</keyword>
<dbReference type="HOGENOM" id="CLU_011747_2_1_0"/>
<dbReference type="InterPro" id="IPR006073">
    <property type="entry name" value="GTP-bd"/>
</dbReference>
<evidence type="ECO:0000256" key="4">
    <source>
        <dbReference type="ARBA" id="ARBA00022723"/>
    </source>
</evidence>
<comment type="cofactor">
    <cofactor evidence="1 9">
        <name>Mg(2+)</name>
        <dbReference type="ChEBI" id="CHEBI:18420"/>
    </cofactor>
</comment>
<reference evidence="13 14" key="1">
    <citation type="submission" date="2009-12" db="EMBL/GenBank/DDBJ databases">
        <title>Complete sequence of Thermotoga petrophila RKU-1.</title>
        <authorList>
            <consortium name="US DOE Joint Genome Institute"/>
            <person name="Lucas S."/>
            <person name="Copeland A."/>
            <person name="Lapidus A."/>
            <person name="Glavina del Rio T."/>
            <person name="Dalin E."/>
            <person name="Tice H."/>
            <person name="Bruce D."/>
            <person name="Goodwin L."/>
            <person name="Pitluck S."/>
            <person name="Munk A.C."/>
            <person name="Brettin T."/>
            <person name="Detter J.C."/>
            <person name="Han C."/>
            <person name="Tapia R."/>
            <person name="Larimer F."/>
            <person name="Land M."/>
            <person name="Hauser L."/>
            <person name="Kyrpides N."/>
            <person name="Mikhailova N."/>
            <person name="Nelson K.E."/>
            <person name="Gogarten J.P."/>
            <person name="Noll K.M."/>
        </authorList>
    </citation>
    <scope>NUCLEOTIDE SEQUENCE [LARGE SCALE GENOMIC DNA]</scope>
    <source>
        <strain evidence="14">ATCC BAA-489 / DSM 13996 / JCM 10882 / RKU-10</strain>
    </source>
</reference>
<evidence type="ECO:0000256" key="5">
    <source>
        <dbReference type="ARBA" id="ARBA00022741"/>
    </source>
</evidence>